<proteinExistence type="predicted"/>
<dbReference type="SUPFAM" id="SSF52200">
    <property type="entry name" value="Toll/Interleukin receptor TIR domain"/>
    <property type="match status" value="1"/>
</dbReference>
<dbReference type="Gene3D" id="3.40.50.10140">
    <property type="entry name" value="Toll/interleukin-1 receptor homology (TIR) domain"/>
    <property type="match status" value="1"/>
</dbReference>
<dbReference type="Pfam" id="PF13676">
    <property type="entry name" value="TIR_2"/>
    <property type="match status" value="1"/>
</dbReference>
<evidence type="ECO:0000313" key="2">
    <source>
        <dbReference type="Proteomes" id="UP000218263"/>
    </source>
</evidence>
<dbReference type="InterPro" id="IPR019734">
    <property type="entry name" value="TPR_rpt"/>
</dbReference>
<dbReference type="InterPro" id="IPR000157">
    <property type="entry name" value="TIR_dom"/>
</dbReference>
<dbReference type="EMBL" id="AP017313">
    <property type="protein sequence ID" value="BAU52107.1"/>
    <property type="molecule type" value="Genomic_DNA"/>
</dbReference>
<dbReference type="InterPro" id="IPR035897">
    <property type="entry name" value="Toll_tir_struct_dom_sf"/>
</dbReference>
<gene>
    <name evidence="1" type="ORF">MgSA37_00257</name>
</gene>
<dbReference type="KEGG" id="mgot:MgSA37_00257"/>
<dbReference type="Pfam" id="PF13181">
    <property type="entry name" value="TPR_8"/>
    <property type="match status" value="4"/>
</dbReference>
<dbReference type="RefSeq" id="WP_096349465.1">
    <property type="nucleotide sequence ID" value="NZ_AP017313.1"/>
</dbReference>
<evidence type="ECO:0000313" key="1">
    <source>
        <dbReference type="EMBL" id="BAU52107.1"/>
    </source>
</evidence>
<dbReference type="OrthoDB" id="747875at2"/>
<dbReference type="AlphaFoldDB" id="A0A110AZY9"/>
<dbReference type="PANTHER" id="PTHR44809">
    <property type="match status" value="1"/>
</dbReference>
<reference evidence="1 2" key="1">
    <citation type="submission" date="2015-12" db="EMBL/GenBank/DDBJ databases">
        <title>Genome sequence of Mucilaginibacter gotjawali.</title>
        <authorList>
            <person name="Lee J.S."/>
            <person name="Lee K.C."/>
            <person name="Kim K.K."/>
            <person name="Lee B.W."/>
        </authorList>
    </citation>
    <scope>NUCLEOTIDE SEQUENCE [LARGE SCALE GENOMIC DNA]</scope>
    <source>
        <strain evidence="1 2">SA3-7</strain>
    </source>
</reference>
<dbReference type="Proteomes" id="UP000218263">
    <property type="component" value="Chromosome"/>
</dbReference>
<dbReference type="Gene3D" id="1.25.40.10">
    <property type="entry name" value="Tetratricopeptide repeat domain"/>
    <property type="match status" value="4"/>
</dbReference>
<accession>A0A110AZY9</accession>
<protein>
    <submittedName>
        <fullName evidence="1">Lipoprotein NlpI</fullName>
    </submittedName>
</protein>
<keyword evidence="2" id="KW-1185">Reference proteome</keyword>
<dbReference type="SMART" id="SM00255">
    <property type="entry name" value="TIR"/>
    <property type="match status" value="1"/>
</dbReference>
<name>A0A110AZY9_9SPHI</name>
<dbReference type="InterPro" id="IPR011990">
    <property type="entry name" value="TPR-like_helical_dom_sf"/>
</dbReference>
<dbReference type="SMART" id="SM00028">
    <property type="entry name" value="TPR"/>
    <property type="match status" value="8"/>
</dbReference>
<dbReference type="InterPro" id="IPR052943">
    <property type="entry name" value="TMTC_O-mannosyl-trnsfr"/>
</dbReference>
<dbReference type="SUPFAM" id="SSF48452">
    <property type="entry name" value="TPR-like"/>
    <property type="match status" value="2"/>
</dbReference>
<organism evidence="1 2">
    <name type="scientific">Mucilaginibacter gotjawali</name>
    <dbReference type="NCBI Taxonomy" id="1550579"/>
    <lineage>
        <taxon>Bacteria</taxon>
        <taxon>Pseudomonadati</taxon>
        <taxon>Bacteroidota</taxon>
        <taxon>Sphingobacteriia</taxon>
        <taxon>Sphingobacteriales</taxon>
        <taxon>Sphingobacteriaceae</taxon>
        <taxon>Mucilaginibacter</taxon>
    </lineage>
</organism>
<keyword evidence="1" id="KW-0449">Lipoprotein</keyword>
<dbReference type="PANTHER" id="PTHR44809:SF1">
    <property type="entry name" value="PROTEIN O-MANNOSYL-TRANSFERASE TMTC1"/>
    <property type="match status" value="1"/>
</dbReference>
<dbReference type="GO" id="GO:0007165">
    <property type="term" value="P:signal transduction"/>
    <property type="evidence" value="ECO:0007669"/>
    <property type="project" value="InterPro"/>
</dbReference>
<dbReference type="PROSITE" id="PS50104">
    <property type="entry name" value="TIR"/>
    <property type="match status" value="1"/>
</dbReference>
<sequence length="530" mass="62255">MADNLNPNIFLSYCWANVSIADEIDNDFKRIGIQFKRDVRDLTYRNSIKEFMQQVGKSDFVLMIISDEYLRSENCMYEVMELLNTHEFEKRILPIIIDNATRIFKPINQATYYEYWTDKKKDAEKFNRKHGNEVSIEYFKKCRNIEDNLPKFFQIITDFNASSFKRLKDGNYRDLLNIIGFSEELLLEKTIQIGNIEDAEERELALDVFLKNNPNNKYGLFQKAYLAIPDKHYKKAKKYFEDAIKVDSKFATGYYNLGILLESYFGDYKGAKINYEKAIENDQMFTLAHNNLALNLQEHFSDFEGAKFHFNAAIKIDPSDKNLHYNLANLLTKHFSDFKSAIFHYEEGIKIDPKFAFAHNNLGLLRTNYFSDFDQAKIDYENAIKIDVNFEAAHFNLAKLLTDHLLDFKKAKFHYNEVIRIDPKHPNAYNNLAVLLEKHFLDFEGAKHNYQKALKIDPKNEFANFNLAVLLASRFSDFENAKFHYNEVLKINPNDNQTHIRLAILLGDHFNDFQGAEFHFQESLKIKKLP</sequence>